<sequence>MSGEAPPFWWRKPGWQAAVLWPASFLYGRVAGWRMDMARPPYAPLPVLCVGNFTVGGSGKTPVAIAMAKAALAAGRKPGFLSRGHGGSHARPHLVDPAHDTARHVGDEPLLLAAHAPVAVTRDRKAGAALLRETGCDFLIMDDGFQSRRIHFDYSLLVVDSRRGLGNGHIIPGGPVRAPVVTQLRQASALLVIGDGDAASRLVRVAARAARPVFHAHVQPREAVRFAGRKFVAFAGIGEPEKFYDTVEACAGYVAASRSFADHHFYTDDDLQELQALAASNGARLITTAKDAARLTGGTLLAKAFREQIEVLEVETVFDSPDAPARIIRQTLEAFRARRDRGQS</sequence>
<keyword evidence="5 13" id="KW-0444">Lipid biosynthesis</keyword>
<proteinExistence type="inferred from homology"/>
<evidence type="ECO:0000256" key="9">
    <source>
        <dbReference type="ARBA" id="ARBA00022777"/>
    </source>
</evidence>
<dbReference type="Pfam" id="PF02606">
    <property type="entry name" value="LpxK"/>
    <property type="match status" value="1"/>
</dbReference>
<dbReference type="GO" id="GO:0009029">
    <property type="term" value="F:lipid-A 4'-kinase activity"/>
    <property type="evidence" value="ECO:0007669"/>
    <property type="project" value="UniProtKB-UniRule"/>
</dbReference>
<accession>A0A2G1QKZ2</accession>
<evidence type="ECO:0000313" key="15">
    <source>
        <dbReference type="Proteomes" id="UP000221168"/>
    </source>
</evidence>
<keyword evidence="8 13" id="KW-0547">Nucleotide-binding</keyword>
<evidence type="ECO:0000256" key="2">
    <source>
        <dbReference type="ARBA" id="ARBA00004870"/>
    </source>
</evidence>
<keyword evidence="6 13" id="KW-0441">Lipid A biosynthesis</keyword>
<keyword evidence="7 13" id="KW-0808">Transferase</keyword>
<evidence type="ECO:0000256" key="4">
    <source>
        <dbReference type="ARBA" id="ARBA00016436"/>
    </source>
</evidence>
<dbReference type="GO" id="GO:0005524">
    <property type="term" value="F:ATP binding"/>
    <property type="evidence" value="ECO:0007669"/>
    <property type="project" value="UniProtKB-UniRule"/>
</dbReference>
<evidence type="ECO:0000256" key="6">
    <source>
        <dbReference type="ARBA" id="ARBA00022556"/>
    </source>
</evidence>
<evidence type="ECO:0000256" key="12">
    <source>
        <dbReference type="ARBA" id="ARBA00029757"/>
    </source>
</evidence>
<gene>
    <name evidence="13" type="primary">lpxK</name>
    <name evidence="14" type="ORF">CSC94_14805</name>
</gene>
<dbReference type="EC" id="2.7.1.130" evidence="3 13"/>
<keyword evidence="10 13" id="KW-0067">ATP-binding</keyword>
<dbReference type="GO" id="GO:0009245">
    <property type="term" value="P:lipid A biosynthetic process"/>
    <property type="evidence" value="ECO:0007669"/>
    <property type="project" value="UniProtKB-UniRule"/>
</dbReference>
<dbReference type="NCBIfam" id="TIGR00682">
    <property type="entry name" value="lpxK"/>
    <property type="match status" value="1"/>
</dbReference>
<reference evidence="14 15" key="1">
    <citation type="submission" date="2017-10" db="EMBL/GenBank/DDBJ databases">
        <title>Sedimentibacterium mangrovi gen. nov., sp. nov., a novel member of family Phyllobacteriacea isolated from mangrove sediment.</title>
        <authorList>
            <person name="Liao H."/>
            <person name="Tian Y."/>
        </authorList>
    </citation>
    <scope>NUCLEOTIDE SEQUENCE [LARGE SCALE GENOMIC DNA]</scope>
    <source>
        <strain evidence="14 15">X9-2-2</strain>
    </source>
</reference>
<name>A0A2G1QKZ2_9HYPH</name>
<dbReference type="EMBL" id="PDVP01000009">
    <property type="protein sequence ID" value="PHP66205.1"/>
    <property type="molecule type" value="Genomic_DNA"/>
</dbReference>
<comment type="function">
    <text evidence="1 13">Transfers the gamma-phosphate of ATP to the 4'-position of a tetraacyldisaccharide 1-phosphate intermediate (termed DS-1-P) to form tetraacyldisaccharide 1,4'-bis-phosphate (lipid IVA).</text>
</comment>
<dbReference type="GO" id="GO:0005886">
    <property type="term" value="C:plasma membrane"/>
    <property type="evidence" value="ECO:0007669"/>
    <property type="project" value="TreeGrafter"/>
</dbReference>
<dbReference type="PANTHER" id="PTHR42724">
    <property type="entry name" value="TETRAACYLDISACCHARIDE 4'-KINASE"/>
    <property type="match status" value="1"/>
</dbReference>
<evidence type="ECO:0000256" key="1">
    <source>
        <dbReference type="ARBA" id="ARBA00002274"/>
    </source>
</evidence>
<comment type="caution">
    <text evidence="14">The sequence shown here is derived from an EMBL/GenBank/DDBJ whole genome shotgun (WGS) entry which is preliminary data.</text>
</comment>
<dbReference type="SUPFAM" id="SSF52540">
    <property type="entry name" value="P-loop containing nucleoside triphosphate hydrolases"/>
    <property type="match status" value="1"/>
</dbReference>
<dbReference type="HAMAP" id="MF_00409">
    <property type="entry name" value="LpxK"/>
    <property type="match status" value="1"/>
</dbReference>
<dbReference type="AlphaFoldDB" id="A0A2G1QKZ2"/>
<comment type="catalytic activity">
    <reaction evidence="13">
        <text>a lipid A disaccharide + ATP = a lipid IVA + ADP + H(+)</text>
        <dbReference type="Rhea" id="RHEA:67840"/>
        <dbReference type="ChEBI" id="CHEBI:15378"/>
        <dbReference type="ChEBI" id="CHEBI:30616"/>
        <dbReference type="ChEBI" id="CHEBI:176343"/>
        <dbReference type="ChEBI" id="CHEBI:176425"/>
        <dbReference type="ChEBI" id="CHEBI:456216"/>
        <dbReference type="EC" id="2.7.1.130"/>
    </reaction>
</comment>
<organism evidence="14 15">
    <name type="scientific">Zhengella mangrovi</name>
    <dbReference type="NCBI Taxonomy" id="1982044"/>
    <lineage>
        <taxon>Bacteria</taxon>
        <taxon>Pseudomonadati</taxon>
        <taxon>Pseudomonadota</taxon>
        <taxon>Alphaproteobacteria</taxon>
        <taxon>Hyphomicrobiales</taxon>
        <taxon>Notoacmeibacteraceae</taxon>
        <taxon>Zhengella</taxon>
    </lineage>
</organism>
<dbReference type="InterPro" id="IPR003758">
    <property type="entry name" value="LpxK"/>
</dbReference>
<dbReference type="InterPro" id="IPR027417">
    <property type="entry name" value="P-loop_NTPase"/>
</dbReference>
<evidence type="ECO:0000256" key="3">
    <source>
        <dbReference type="ARBA" id="ARBA00012071"/>
    </source>
</evidence>
<dbReference type="Proteomes" id="UP000221168">
    <property type="component" value="Unassembled WGS sequence"/>
</dbReference>
<evidence type="ECO:0000256" key="10">
    <source>
        <dbReference type="ARBA" id="ARBA00022840"/>
    </source>
</evidence>
<dbReference type="OrthoDB" id="9766423at2"/>
<evidence type="ECO:0000256" key="11">
    <source>
        <dbReference type="ARBA" id="ARBA00023098"/>
    </source>
</evidence>
<evidence type="ECO:0000256" key="8">
    <source>
        <dbReference type="ARBA" id="ARBA00022741"/>
    </source>
</evidence>
<feature type="binding site" evidence="13">
    <location>
        <begin position="54"/>
        <end position="61"/>
    </location>
    <ligand>
        <name>ATP</name>
        <dbReference type="ChEBI" id="CHEBI:30616"/>
    </ligand>
</feature>
<evidence type="ECO:0000256" key="5">
    <source>
        <dbReference type="ARBA" id="ARBA00022516"/>
    </source>
</evidence>
<evidence type="ECO:0000313" key="14">
    <source>
        <dbReference type="EMBL" id="PHP66205.1"/>
    </source>
</evidence>
<dbReference type="RefSeq" id="WP_099307136.1">
    <property type="nucleotide sequence ID" value="NZ_PDVP01000009.1"/>
</dbReference>
<protein>
    <recommendedName>
        <fullName evidence="4 13">Tetraacyldisaccharide 4'-kinase</fullName>
        <ecNumber evidence="3 13">2.7.1.130</ecNumber>
    </recommendedName>
    <alternativeName>
        <fullName evidence="12 13">Lipid A 4'-kinase</fullName>
    </alternativeName>
</protein>
<comment type="similarity">
    <text evidence="13">Belongs to the LpxK family.</text>
</comment>
<dbReference type="UniPathway" id="UPA00359">
    <property type="reaction ID" value="UER00482"/>
</dbReference>
<comment type="pathway">
    <text evidence="2 13">Glycolipid biosynthesis; lipid IV(A) biosynthesis; lipid IV(A) from (3R)-3-hydroxytetradecanoyl-[acyl-carrier-protein] and UDP-N-acetyl-alpha-D-glucosamine: step 6/6.</text>
</comment>
<dbReference type="GO" id="GO:0009244">
    <property type="term" value="P:lipopolysaccharide core region biosynthetic process"/>
    <property type="evidence" value="ECO:0007669"/>
    <property type="project" value="TreeGrafter"/>
</dbReference>
<keyword evidence="9 13" id="KW-0418">Kinase</keyword>
<keyword evidence="15" id="KW-1185">Reference proteome</keyword>
<dbReference type="PANTHER" id="PTHR42724:SF1">
    <property type="entry name" value="TETRAACYLDISACCHARIDE 4'-KINASE, MITOCHONDRIAL-RELATED"/>
    <property type="match status" value="1"/>
</dbReference>
<evidence type="ECO:0000256" key="13">
    <source>
        <dbReference type="HAMAP-Rule" id="MF_00409"/>
    </source>
</evidence>
<keyword evidence="11 13" id="KW-0443">Lipid metabolism</keyword>
<evidence type="ECO:0000256" key="7">
    <source>
        <dbReference type="ARBA" id="ARBA00022679"/>
    </source>
</evidence>